<dbReference type="RefSeq" id="WP_281792146.1">
    <property type="nucleotide sequence ID" value="NZ_BSDR01000001.1"/>
</dbReference>
<evidence type="ECO:0000256" key="1">
    <source>
        <dbReference type="SAM" id="SignalP"/>
    </source>
</evidence>
<reference evidence="2" key="1">
    <citation type="submission" date="2022-12" db="EMBL/GenBank/DDBJ databases">
        <title>Reference genome sequencing for broad-spectrum identification of bacterial and archaeal isolates by mass spectrometry.</title>
        <authorList>
            <person name="Sekiguchi Y."/>
            <person name="Tourlousse D.M."/>
        </authorList>
    </citation>
    <scope>NUCLEOTIDE SEQUENCE</scope>
    <source>
        <strain evidence="2">ASRB1</strain>
    </source>
</reference>
<dbReference type="Proteomes" id="UP001144372">
    <property type="component" value="Unassembled WGS sequence"/>
</dbReference>
<evidence type="ECO:0000313" key="3">
    <source>
        <dbReference type="Proteomes" id="UP001144372"/>
    </source>
</evidence>
<accession>A0A9W6D199</accession>
<gene>
    <name evidence="2" type="ORF">DAMNIGENAA_05620</name>
</gene>
<protein>
    <recommendedName>
        <fullName evidence="4">Lipocalin-like domain-containing protein</fullName>
    </recommendedName>
</protein>
<feature type="signal peptide" evidence="1">
    <location>
        <begin position="1"/>
        <end position="22"/>
    </location>
</feature>
<sequence>MKKNFILITLFVVLAGCATMSASKPHGEPTVFCDVVSPPDPLLLGGWQIVYVRTTETGQSDSNPVKYWLTKHGDKYALYFDRITRGGKKRYLGWKAWTINGNEISSDTGVRIFAEKGNVYYSWKGQEPGKMRRISE</sequence>
<dbReference type="EMBL" id="BSDR01000001">
    <property type="protein sequence ID" value="GLI33129.1"/>
    <property type="molecule type" value="Genomic_DNA"/>
</dbReference>
<proteinExistence type="predicted"/>
<keyword evidence="1" id="KW-0732">Signal</keyword>
<dbReference type="PROSITE" id="PS51257">
    <property type="entry name" value="PROKAR_LIPOPROTEIN"/>
    <property type="match status" value="1"/>
</dbReference>
<evidence type="ECO:0008006" key="4">
    <source>
        <dbReference type="Google" id="ProtNLM"/>
    </source>
</evidence>
<organism evidence="2 3">
    <name type="scientific">Desulforhabdus amnigena</name>
    <dbReference type="NCBI Taxonomy" id="40218"/>
    <lineage>
        <taxon>Bacteria</taxon>
        <taxon>Pseudomonadati</taxon>
        <taxon>Thermodesulfobacteriota</taxon>
        <taxon>Syntrophobacteria</taxon>
        <taxon>Syntrophobacterales</taxon>
        <taxon>Syntrophobacteraceae</taxon>
        <taxon>Desulforhabdus</taxon>
    </lineage>
</organism>
<feature type="chain" id="PRO_5040873893" description="Lipocalin-like domain-containing protein" evidence="1">
    <location>
        <begin position="23"/>
        <end position="136"/>
    </location>
</feature>
<evidence type="ECO:0000313" key="2">
    <source>
        <dbReference type="EMBL" id="GLI33129.1"/>
    </source>
</evidence>
<keyword evidence="3" id="KW-1185">Reference proteome</keyword>
<name>A0A9W6D199_9BACT</name>
<comment type="caution">
    <text evidence="2">The sequence shown here is derived from an EMBL/GenBank/DDBJ whole genome shotgun (WGS) entry which is preliminary data.</text>
</comment>
<dbReference type="AlphaFoldDB" id="A0A9W6D199"/>